<organism evidence="5 6">
    <name type="scientific">Leptidea sinapis</name>
    <dbReference type="NCBI Taxonomy" id="189913"/>
    <lineage>
        <taxon>Eukaryota</taxon>
        <taxon>Metazoa</taxon>
        <taxon>Ecdysozoa</taxon>
        <taxon>Arthropoda</taxon>
        <taxon>Hexapoda</taxon>
        <taxon>Insecta</taxon>
        <taxon>Pterygota</taxon>
        <taxon>Neoptera</taxon>
        <taxon>Endopterygota</taxon>
        <taxon>Lepidoptera</taxon>
        <taxon>Glossata</taxon>
        <taxon>Ditrysia</taxon>
        <taxon>Papilionoidea</taxon>
        <taxon>Pieridae</taxon>
        <taxon>Dismorphiinae</taxon>
        <taxon>Leptidea</taxon>
    </lineage>
</organism>
<gene>
    <name evidence="5" type="ORF">LSINAPIS_LOCUS2890</name>
</gene>
<dbReference type="Proteomes" id="UP000324832">
    <property type="component" value="Unassembled WGS sequence"/>
</dbReference>
<dbReference type="SMART" id="SM00225">
    <property type="entry name" value="BTB"/>
    <property type="match status" value="1"/>
</dbReference>
<sequence length="326" mass="37004">MTLAADGHLVKVHKNIVACVSPFIKALIRSASNNHPIIFLSNISYKVLCYIVEYIYTGEIKVPLDEVQSFLNAAADLHLIGLESYGKTPSSQPTQITQDEVNATHSNNIEATEENLCSLDSNLFSINILNTNAIDVNQVENVSNEYVATTECNKAYTVNSDAIIVQSSDSIKNNAVHNMGNIPDEHTPITVQNTAPTIYRVINEANINAVEENIAINTNSKPQQYSVSIRGSLQIILNHYIYHLHHQAYRGVKRRWRCIDYRRKRCKAYIDTLEEAIIERKNVHNHPHHDSKILYKVQRNQLYESIRSIPKRYQKDGEQSMEEDSS</sequence>
<accession>A0A5E4PV02</accession>
<dbReference type="InterPro" id="IPR011333">
    <property type="entry name" value="SKP1/BTB/POZ_sf"/>
</dbReference>
<dbReference type="InterPro" id="IPR000210">
    <property type="entry name" value="BTB/POZ_dom"/>
</dbReference>
<dbReference type="Gene3D" id="2.20.25.240">
    <property type="match status" value="1"/>
</dbReference>
<dbReference type="GO" id="GO:0008270">
    <property type="term" value="F:zinc ion binding"/>
    <property type="evidence" value="ECO:0007669"/>
    <property type="project" value="UniProtKB-KW"/>
</dbReference>
<reference evidence="5 6" key="1">
    <citation type="submission" date="2017-07" db="EMBL/GenBank/DDBJ databases">
        <authorList>
            <person name="Talla V."/>
            <person name="Backstrom N."/>
        </authorList>
    </citation>
    <scope>NUCLEOTIDE SEQUENCE [LARGE SCALE GENOMIC DNA]</scope>
</reference>
<proteinExistence type="predicted"/>
<feature type="domain" description="BTB" evidence="4">
    <location>
        <begin position="1"/>
        <end position="64"/>
    </location>
</feature>
<keyword evidence="2" id="KW-0863">Zinc-finger</keyword>
<keyword evidence="1" id="KW-0479">Metal-binding</keyword>
<keyword evidence="6" id="KW-1185">Reference proteome</keyword>
<dbReference type="EMBL" id="FZQP02000648">
    <property type="protein sequence ID" value="VVC89851.1"/>
    <property type="molecule type" value="Genomic_DNA"/>
</dbReference>
<evidence type="ECO:0000256" key="1">
    <source>
        <dbReference type="ARBA" id="ARBA00022723"/>
    </source>
</evidence>
<dbReference type="SUPFAM" id="SSF54695">
    <property type="entry name" value="POZ domain"/>
    <property type="match status" value="1"/>
</dbReference>
<dbReference type="InterPro" id="IPR007588">
    <property type="entry name" value="Znf_FLYWCH"/>
</dbReference>
<dbReference type="Pfam" id="PF00651">
    <property type="entry name" value="BTB"/>
    <property type="match status" value="1"/>
</dbReference>
<name>A0A5E4PV02_9NEOP</name>
<evidence type="ECO:0000313" key="5">
    <source>
        <dbReference type="EMBL" id="VVC89851.1"/>
    </source>
</evidence>
<evidence type="ECO:0000256" key="2">
    <source>
        <dbReference type="ARBA" id="ARBA00022771"/>
    </source>
</evidence>
<protein>
    <recommendedName>
        <fullName evidence="4">BTB domain-containing protein</fullName>
    </recommendedName>
</protein>
<dbReference type="AlphaFoldDB" id="A0A5E4PV02"/>
<keyword evidence="3" id="KW-0862">Zinc</keyword>
<dbReference type="Gene3D" id="3.30.710.10">
    <property type="entry name" value="Potassium Channel Kv1.1, Chain A"/>
    <property type="match status" value="1"/>
</dbReference>
<evidence type="ECO:0000256" key="3">
    <source>
        <dbReference type="ARBA" id="ARBA00022833"/>
    </source>
</evidence>
<dbReference type="PROSITE" id="PS50097">
    <property type="entry name" value="BTB"/>
    <property type="match status" value="1"/>
</dbReference>
<evidence type="ECO:0000313" key="6">
    <source>
        <dbReference type="Proteomes" id="UP000324832"/>
    </source>
</evidence>
<evidence type="ECO:0000259" key="4">
    <source>
        <dbReference type="PROSITE" id="PS50097"/>
    </source>
</evidence>
<dbReference type="Pfam" id="PF04500">
    <property type="entry name" value="FLYWCH"/>
    <property type="match status" value="1"/>
</dbReference>